<gene>
    <name evidence="6" type="ORF">PQ477_10925</name>
</gene>
<comment type="similarity">
    <text evidence="2">Belongs to the ATP-dependent AMP-binding enzyme family.</text>
</comment>
<dbReference type="InterPro" id="IPR001242">
    <property type="entry name" value="Condensation_dom"/>
</dbReference>
<dbReference type="PANTHER" id="PTHR45527:SF1">
    <property type="entry name" value="FATTY ACID SYNTHASE"/>
    <property type="match status" value="1"/>
</dbReference>
<dbReference type="InterPro" id="IPR010071">
    <property type="entry name" value="AA_adenyl_dom"/>
</dbReference>
<feature type="domain" description="Carrier" evidence="5">
    <location>
        <begin position="957"/>
        <end position="1034"/>
    </location>
</feature>
<dbReference type="Proteomes" id="UP001215143">
    <property type="component" value="Chromosome"/>
</dbReference>
<dbReference type="SUPFAM" id="SSF56801">
    <property type="entry name" value="Acetyl-CoA synthetase-like"/>
    <property type="match status" value="1"/>
</dbReference>
<organism evidence="6 7">
    <name type="scientific">Shouchella hunanensis</name>
    <dbReference type="NCBI Taxonomy" id="766894"/>
    <lineage>
        <taxon>Bacteria</taxon>
        <taxon>Bacillati</taxon>
        <taxon>Bacillota</taxon>
        <taxon>Bacilli</taxon>
        <taxon>Bacillales</taxon>
        <taxon>Bacillaceae</taxon>
        <taxon>Shouchella</taxon>
    </lineage>
</organism>
<evidence type="ECO:0000256" key="1">
    <source>
        <dbReference type="ARBA" id="ARBA00001957"/>
    </source>
</evidence>
<dbReference type="Gene3D" id="3.40.50.980">
    <property type="match status" value="2"/>
</dbReference>
<dbReference type="InterPro" id="IPR045851">
    <property type="entry name" value="AMP-bd_C_sf"/>
</dbReference>
<evidence type="ECO:0000313" key="6">
    <source>
        <dbReference type="EMBL" id="WDF02036.1"/>
    </source>
</evidence>
<reference evidence="6 7" key="1">
    <citation type="submission" date="2023-02" db="EMBL/GenBank/DDBJ databases">
        <authorList>
            <person name="Liu G."/>
        </authorList>
    </citation>
    <scope>NUCLEOTIDE SEQUENCE [LARGE SCALE GENOMIC DNA]</scope>
    <source>
        <strain evidence="6 7">DSM 23008</strain>
    </source>
</reference>
<dbReference type="SUPFAM" id="SSF47336">
    <property type="entry name" value="ACP-like"/>
    <property type="match status" value="1"/>
</dbReference>
<dbReference type="Pfam" id="PF00550">
    <property type="entry name" value="PP-binding"/>
    <property type="match status" value="1"/>
</dbReference>
<dbReference type="InterPro" id="IPR009081">
    <property type="entry name" value="PP-bd_ACP"/>
</dbReference>
<dbReference type="Gene3D" id="2.30.38.10">
    <property type="entry name" value="Luciferase, Domain 3"/>
    <property type="match status" value="1"/>
</dbReference>
<evidence type="ECO:0000259" key="5">
    <source>
        <dbReference type="PROSITE" id="PS50075"/>
    </source>
</evidence>
<keyword evidence="7" id="KW-1185">Reference proteome</keyword>
<dbReference type="InterPro" id="IPR020845">
    <property type="entry name" value="AMP-binding_CS"/>
</dbReference>
<evidence type="ECO:0000256" key="3">
    <source>
        <dbReference type="ARBA" id="ARBA00022450"/>
    </source>
</evidence>
<dbReference type="InterPro" id="IPR023213">
    <property type="entry name" value="CAT-like_dom_sf"/>
</dbReference>
<dbReference type="Pfam" id="PF00501">
    <property type="entry name" value="AMP-binding"/>
    <property type="match status" value="1"/>
</dbReference>
<dbReference type="InterPro" id="IPR036736">
    <property type="entry name" value="ACP-like_sf"/>
</dbReference>
<dbReference type="InterPro" id="IPR020806">
    <property type="entry name" value="PKS_PP-bd"/>
</dbReference>
<name>A0ABY7W3J0_9BACI</name>
<sequence>MNLTKENLKDIYELSPMQKGMIFQYMLEPKSTAYVEQFDFKLRGKINPSQMRNAFTYLINKYDILRTVFTYGKTDEPRQIVLKEWKTPFSIVNFNKSGTSLLEEFKQKDRERGFNLKEEIPTRITLVNTEEDTWNLILSFHHIIMDGWSLGPLLTELFSKYHEENMDIEPNQYLYKDYIKWVNQQDQGSAKKYWGNYLLDYKKSIGLPTPNGQKKKGYSQEIRSFNVTSEQYEKMKKFTKKHHITLNTVFHSIWGLLLQKFNNTQDVVYGNVVSGRSPHIIGIEKMVGLFINTLPIRVSVEEEMTFLQLCKKLQEENFSSNKFDFYPLYEIQSLSPLRNNLINHVVAFENYPMDEQLKKLKVEKGDSFYFESLSYFEQTNYDLHIVVNPDIKFNITFVYNKNIYDENFMQIVERSFLELLNTSINNHDELISSLKVCSDFDESQIINQSLTVKNRDVTLIDTFKKNVTSNKNEIAIIFKEQQYSYEFIDNWSDALAGKLQLEGVKAGDKVGLYFPRCPELIVSILAVLKIGGIYVPLDLVNNVKRTGYIISDANVKHVITNAGFRSDLEGIENLFIVSMEESINLNKTDLRRYFTRDSANAYLMYTSGSTGNPKGCLISQNNILSFVNSLDFINWDNVNRLLQIGSPAFDACTFEIWGALLKGKTLVIAEQEQVLDPDKFKELINKNSIDIFFLTTSLFNKFSDFDASVFENTQYVLVGGEAGSVKHFSQVVEACPNTNLINIYGPTENTAFSMHYLIGASDSKRINMPIGKPLKNTLAYVFDMKGNILPDGAIGELYLSGFGVGQGYYNKPSLSKEKFIKNPYYSDLRLYKTGDLVRKLPNGNFEFVERIDTQVKIRGYRIELGEIEQIMMKLEGIMEVVVTVKNIRNEHELCAYFTASNDVCLDSLKHELKTLLPRYMIPGFFCKLDKFVLNNNGKINHSKLPEPEIIYQNKAPRKLNVVEENIIAICSNILEVDINKLNSSDNFFEIGFNSLNLVTLNNRLKKEYSIDIPLTTLFEFSSVDKLAKYLTTSEDTSKINSRINQKENEEQKQLKNSLMKSKTLLQRLGGKS</sequence>
<dbReference type="SUPFAM" id="SSF52777">
    <property type="entry name" value="CoA-dependent acyltransferases"/>
    <property type="match status" value="2"/>
</dbReference>
<dbReference type="Pfam" id="PF00668">
    <property type="entry name" value="Condensation"/>
    <property type="match status" value="1"/>
</dbReference>
<evidence type="ECO:0000256" key="2">
    <source>
        <dbReference type="ARBA" id="ARBA00006432"/>
    </source>
</evidence>
<dbReference type="Gene3D" id="3.30.300.30">
    <property type="match status" value="1"/>
</dbReference>
<dbReference type="EMBL" id="CP117834">
    <property type="protein sequence ID" value="WDF02036.1"/>
    <property type="molecule type" value="Genomic_DNA"/>
</dbReference>
<dbReference type="SMART" id="SM00823">
    <property type="entry name" value="PKS_PP"/>
    <property type="match status" value="1"/>
</dbReference>
<proteinExistence type="inferred from homology"/>
<dbReference type="Gene3D" id="3.30.559.30">
    <property type="entry name" value="Nonribosomal peptide synthetase, condensation domain"/>
    <property type="match status" value="1"/>
</dbReference>
<dbReference type="InterPro" id="IPR000873">
    <property type="entry name" value="AMP-dep_synth/lig_dom"/>
</dbReference>
<dbReference type="PANTHER" id="PTHR45527">
    <property type="entry name" value="NONRIBOSOMAL PEPTIDE SYNTHETASE"/>
    <property type="match status" value="1"/>
</dbReference>
<dbReference type="PROSITE" id="PS00455">
    <property type="entry name" value="AMP_BINDING"/>
    <property type="match status" value="1"/>
</dbReference>
<keyword evidence="3" id="KW-0596">Phosphopantetheine</keyword>
<dbReference type="CDD" id="cd19543">
    <property type="entry name" value="DCL_NRPS"/>
    <property type="match status" value="1"/>
</dbReference>
<dbReference type="Gene3D" id="3.30.559.10">
    <property type="entry name" value="Chloramphenicol acetyltransferase-like domain"/>
    <property type="match status" value="1"/>
</dbReference>
<comment type="cofactor">
    <cofactor evidence="1">
        <name>pantetheine 4'-phosphate</name>
        <dbReference type="ChEBI" id="CHEBI:47942"/>
    </cofactor>
</comment>
<dbReference type="NCBIfam" id="TIGR01733">
    <property type="entry name" value="AA-adenyl-dom"/>
    <property type="match status" value="1"/>
</dbReference>
<evidence type="ECO:0000313" key="7">
    <source>
        <dbReference type="Proteomes" id="UP001215143"/>
    </source>
</evidence>
<dbReference type="Gene3D" id="1.10.1200.10">
    <property type="entry name" value="ACP-like"/>
    <property type="match status" value="1"/>
</dbReference>
<accession>A0ABY7W3J0</accession>
<evidence type="ECO:0000256" key="4">
    <source>
        <dbReference type="ARBA" id="ARBA00022553"/>
    </source>
</evidence>
<dbReference type="PROSITE" id="PS50075">
    <property type="entry name" value="CARRIER"/>
    <property type="match status" value="1"/>
</dbReference>
<keyword evidence="4" id="KW-0597">Phosphoprotein</keyword>
<dbReference type="RefSeq" id="WP_274271771.1">
    <property type="nucleotide sequence ID" value="NZ_CP117834.1"/>
</dbReference>
<protein>
    <submittedName>
        <fullName evidence="6">Amino acid adenylation domain-containing protein</fullName>
    </submittedName>
</protein>